<dbReference type="GO" id="GO:0005524">
    <property type="term" value="F:ATP binding"/>
    <property type="evidence" value="ECO:0007669"/>
    <property type="project" value="UniProtKB-UniRule"/>
</dbReference>
<dbReference type="PIRSF" id="PIRSF001174">
    <property type="entry name" value="Lon_proteas"/>
    <property type="match status" value="1"/>
</dbReference>
<dbReference type="HAMAP" id="MF_01973">
    <property type="entry name" value="lon_bact"/>
    <property type="match status" value="1"/>
</dbReference>
<dbReference type="Gene3D" id="3.30.230.10">
    <property type="match status" value="1"/>
</dbReference>
<evidence type="ECO:0000256" key="3">
    <source>
        <dbReference type="ARBA" id="ARBA00022670"/>
    </source>
</evidence>
<evidence type="ECO:0000256" key="5">
    <source>
        <dbReference type="ARBA" id="ARBA00022801"/>
    </source>
</evidence>
<evidence type="ECO:0000313" key="17">
    <source>
        <dbReference type="EMBL" id="RKX67049.1"/>
    </source>
</evidence>
<dbReference type="SUPFAM" id="SSF54211">
    <property type="entry name" value="Ribosomal protein S5 domain 2-like"/>
    <property type="match status" value="1"/>
</dbReference>
<evidence type="ECO:0000256" key="12">
    <source>
        <dbReference type="PIRSR" id="PIRSR001174-2"/>
    </source>
</evidence>
<dbReference type="PRINTS" id="PR00830">
    <property type="entry name" value="ENDOLAPTASE"/>
</dbReference>
<dbReference type="Pfam" id="PF05362">
    <property type="entry name" value="Lon_C"/>
    <property type="match status" value="1"/>
</dbReference>
<evidence type="ECO:0000256" key="4">
    <source>
        <dbReference type="ARBA" id="ARBA00022741"/>
    </source>
</evidence>
<dbReference type="InterPro" id="IPR008268">
    <property type="entry name" value="Peptidase_S16_AS"/>
</dbReference>
<dbReference type="FunFam" id="1.20.5.5270:FF:000002">
    <property type="entry name" value="Lon protease homolog"/>
    <property type="match status" value="1"/>
</dbReference>
<dbReference type="SMART" id="SM00382">
    <property type="entry name" value="AAA"/>
    <property type="match status" value="1"/>
</dbReference>
<keyword evidence="6 10" id="KW-0720">Serine protease</keyword>
<dbReference type="Pfam" id="PF22667">
    <property type="entry name" value="Lon_lid"/>
    <property type="match status" value="1"/>
</dbReference>
<dbReference type="InterPro" id="IPR027417">
    <property type="entry name" value="P-loop_NTPase"/>
</dbReference>
<organism evidence="17 18">
    <name type="scientific">candidate division TA06 bacterium</name>
    <dbReference type="NCBI Taxonomy" id="2250710"/>
    <lineage>
        <taxon>Bacteria</taxon>
        <taxon>Bacteria division TA06</taxon>
    </lineage>
</organism>
<dbReference type="InterPro" id="IPR046336">
    <property type="entry name" value="Lon_prtase_N_sf"/>
</dbReference>
<comment type="subunit">
    <text evidence="10">Homohexamer. Organized in a ring with a central cavity.</text>
</comment>
<dbReference type="CDD" id="cd19500">
    <property type="entry name" value="RecA-like_Lon"/>
    <property type="match status" value="1"/>
</dbReference>
<comment type="induction">
    <text evidence="10">By heat shock.</text>
</comment>
<evidence type="ECO:0000256" key="9">
    <source>
        <dbReference type="ARBA" id="ARBA00050665"/>
    </source>
</evidence>
<dbReference type="InterPro" id="IPR054594">
    <property type="entry name" value="Lon_lid"/>
</dbReference>
<dbReference type="InterPro" id="IPR020568">
    <property type="entry name" value="Ribosomal_Su5_D2-typ_SF"/>
</dbReference>
<feature type="active site" evidence="10 11">
    <location>
        <position position="713"/>
    </location>
</feature>
<dbReference type="InterPro" id="IPR003111">
    <property type="entry name" value="Lon_prtase_N"/>
</dbReference>
<evidence type="ECO:0000256" key="7">
    <source>
        <dbReference type="ARBA" id="ARBA00022840"/>
    </source>
</evidence>
<keyword evidence="8 10" id="KW-0346">Stress response</keyword>
<evidence type="ECO:0000256" key="8">
    <source>
        <dbReference type="ARBA" id="ARBA00023016"/>
    </source>
</evidence>
<evidence type="ECO:0000256" key="10">
    <source>
        <dbReference type="HAMAP-Rule" id="MF_01973"/>
    </source>
</evidence>
<evidence type="ECO:0000256" key="11">
    <source>
        <dbReference type="PIRSR" id="PIRSR001174-1"/>
    </source>
</evidence>
<comment type="similarity">
    <text evidence="10 13 14">Belongs to the peptidase S16 family.</text>
</comment>
<comment type="function">
    <text evidence="10">ATP-dependent serine protease that mediates the selective degradation of mutant and abnormal proteins as well as certain short-lived regulatory proteins. Required for cellular homeostasis and for survival from DNA damage and developmental changes induced by stress. Degrades polypeptides processively to yield small peptide fragments that are 5 to 10 amino acids long. Binds to DNA in a double-stranded, site-specific manner.</text>
</comment>
<dbReference type="PANTHER" id="PTHR10046">
    <property type="entry name" value="ATP DEPENDENT LON PROTEASE FAMILY MEMBER"/>
    <property type="match status" value="1"/>
</dbReference>
<dbReference type="SUPFAM" id="SSF88697">
    <property type="entry name" value="PUA domain-like"/>
    <property type="match status" value="1"/>
</dbReference>
<evidence type="ECO:0000256" key="2">
    <source>
        <dbReference type="ARBA" id="ARBA00022490"/>
    </source>
</evidence>
<evidence type="ECO:0000313" key="18">
    <source>
        <dbReference type="Proteomes" id="UP000282321"/>
    </source>
</evidence>
<dbReference type="GO" id="GO:0004252">
    <property type="term" value="F:serine-type endopeptidase activity"/>
    <property type="evidence" value="ECO:0007669"/>
    <property type="project" value="UniProtKB-UniRule"/>
</dbReference>
<dbReference type="InterPro" id="IPR004815">
    <property type="entry name" value="Lon_bac/euk-typ"/>
</dbReference>
<dbReference type="Gene3D" id="3.40.50.300">
    <property type="entry name" value="P-loop containing nucleotide triphosphate hydrolases"/>
    <property type="match status" value="1"/>
</dbReference>
<keyword evidence="5 10" id="KW-0378">Hydrolase</keyword>
<feature type="binding site" evidence="10 12">
    <location>
        <begin position="348"/>
        <end position="355"/>
    </location>
    <ligand>
        <name>ATP</name>
        <dbReference type="ChEBI" id="CHEBI:30616"/>
    </ligand>
</feature>
<dbReference type="InterPro" id="IPR008269">
    <property type="entry name" value="Lon_proteolytic"/>
</dbReference>
<dbReference type="PROSITE" id="PS01046">
    <property type="entry name" value="LON_SER"/>
    <property type="match status" value="1"/>
</dbReference>
<keyword evidence="2 10" id="KW-0963">Cytoplasm</keyword>
<evidence type="ECO:0000256" key="6">
    <source>
        <dbReference type="ARBA" id="ARBA00022825"/>
    </source>
</evidence>
<evidence type="ECO:0000256" key="14">
    <source>
        <dbReference type="RuleBase" id="RU000591"/>
    </source>
</evidence>
<protein>
    <recommendedName>
        <fullName evidence="10">Lon protease</fullName>
        <ecNumber evidence="10">3.4.21.53</ecNumber>
    </recommendedName>
    <alternativeName>
        <fullName evidence="10">ATP-dependent protease La</fullName>
    </alternativeName>
</protein>
<evidence type="ECO:0000256" key="1">
    <source>
        <dbReference type="ARBA" id="ARBA00004496"/>
    </source>
</evidence>
<dbReference type="Gene3D" id="2.30.130.40">
    <property type="entry name" value="LON domain-like"/>
    <property type="match status" value="1"/>
</dbReference>
<dbReference type="SMART" id="SM00464">
    <property type="entry name" value="LON"/>
    <property type="match status" value="1"/>
</dbReference>
<comment type="catalytic activity">
    <reaction evidence="9 10 13">
        <text>Hydrolysis of proteins in presence of ATP.</text>
        <dbReference type="EC" id="3.4.21.53"/>
    </reaction>
</comment>
<dbReference type="Gene3D" id="1.20.58.1480">
    <property type="match status" value="1"/>
</dbReference>
<dbReference type="InterPro" id="IPR015947">
    <property type="entry name" value="PUA-like_sf"/>
</dbReference>
<dbReference type="Pfam" id="PF00004">
    <property type="entry name" value="AAA"/>
    <property type="match status" value="1"/>
</dbReference>
<dbReference type="Gene3D" id="1.10.8.60">
    <property type="match status" value="1"/>
</dbReference>
<dbReference type="GO" id="GO:0005737">
    <property type="term" value="C:cytoplasm"/>
    <property type="evidence" value="ECO:0007669"/>
    <property type="project" value="UniProtKB-SubCell"/>
</dbReference>
<dbReference type="GO" id="GO:0004176">
    <property type="term" value="F:ATP-dependent peptidase activity"/>
    <property type="evidence" value="ECO:0007669"/>
    <property type="project" value="UniProtKB-UniRule"/>
</dbReference>
<gene>
    <name evidence="10 17" type="primary">lon</name>
    <name evidence="17" type="ORF">DRP44_03010</name>
</gene>
<dbReference type="FunFam" id="3.40.50.300:FF:000021">
    <property type="entry name" value="Lon protease homolog"/>
    <property type="match status" value="1"/>
</dbReference>
<keyword evidence="4 10" id="KW-0547">Nucleotide-binding</keyword>
<dbReference type="InterPro" id="IPR003593">
    <property type="entry name" value="AAA+_ATPase"/>
</dbReference>
<keyword evidence="7 10" id="KW-0067">ATP-binding</keyword>
<evidence type="ECO:0000256" key="13">
    <source>
        <dbReference type="PROSITE-ProRule" id="PRU01122"/>
    </source>
</evidence>
<dbReference type="Gene3D" id="1.20.5.5270">
    <property type="match status" value="1"/>
</dbReference>
<feature type="domain" description="Lon N-terminal" evidence="16">
    <location>
        <begin position="7"/>
        <end position="197"/>
    </location>
</feature>
<reference evidence="17 18" key="1">
    <citation type="submission" date="2018-06" db="EMBL/GenBank/DDBJ databases">
        <title>Extensive metabolic versatility and redundancy in microbially diverse, dynamic hydrothermal sediments.</title>
        <authorList>
            <person name="Dombrowski N."/>
            <person name="Teske A."/>
            <person name="Baker B.J."/>
        </authorList>
    </citation>
    <scope>NUCLEOTIDE SEQUENCE [LARGE SCALE GENOMIC DNA]</scope>
    <source>
        <strain evidence="17">B35_G9</strain>
    </source>
</reference>
<keyword evidence="3 10" id="KW-0645">Protease</keyword>
<evidence type="ECO:0000259" key="15">
    <source>
        <dbReference type="PROSITE" id="PS51786"/>
    </source>
</evidence>
<dbReference type="GO" id="GO:0034605">
    <property type="term" value="P:cellular response to heat"/>
    <property type="evidence" value="ECO:0007669"/>
    <property type="project" value="UniProtKB-UniRule"/>
</dbReference>
<evidence type="ECO:0000259" key="16">
    <source>
        <dbReference type="PROSITE" id="PS51787"/>
    </source>
</evidence>
<dbReference type="EMBL" id="QNBC01000027">
    <property type="protein sequence ID" value="RKX67049.1"/>
    <property type="molecule type" value="Genomic_DNA"/>
</dbReference>
<dbReference type="GO" id="GO:0043565">
    <property type="term" value="F:sequence-specific DNA binding"/>
    <property type="evidence" value="ECO:0007669"/>
    <property type="project" value="UniProtKB-UniRule"/>
</dbReference>
<sequence length="762" mass="86326">MNEYIKIPTLPVRELVVFPYIEIAIIVNDEKLTEIVDVAAKREDRLLFVVPQTNKGNDKLKLGKYGTLVRIEQLGKTENNGIKILVKGYSRAKLVNFREEDYFNSDIVVEQIKMNRGKYVEVLARELIKNFEQYAVKRGNISPEFVLDLSQTKKFDKLAYIVVSNLPLRADEKRKVLEIDNLKELLFELNNILLKELEYIELEQKIERSVKAQLSEGQKQYYLKEQLKAIQKELGDDGTGNDIEYLEDRIFKANMPEEAEEKALGELKKLSKMMPISPEAAVTRTYIEWLCDLPWASRTEDNLNIEHAKKILNKNHFGLEKVKERLLEYLAVMKLVKRIKGQIICFVGAPGVGKTSLGRSIAEALGRRFVRISLGGVHDEAEIRGHRKTYVGALPGKIIQQMKYAETRNPVFLLDEVDKIGKDFRGDPASALLEVLDPELNNTFMDHYLEVPYDLSDVLFIVTANTIHTIPPALLDRMEVIYLPGYMLYEKMNIAKYFLIPKEFKNNGITVKDLKIEDDALEKIVMEYTYEAGVRNLQREIAKICRKIAMKKVKNQKTGIVVTKSNLKKYIGAPKFIQTDIIKRRIGVATGLAWTENGGDILNIEVVLVPGQGNLILTGQLGDVMQESCKGALTYIRKNSKKYKINENFYKKNDIHIHVPEGAVPKDGPSAGITIASAILSALIKKPTRADIAMTGEITITGEVLPIGGLQEKIVAAQLRGIKEVIIPKKNKADFAELPKRTKSAIKVHYVSTLDEVLKLVF</sequence>
<dbReference type="AlphaFoldDB" id="A0A660S9I9"/>
<feature type="domain" description="Lon proteolytic" evidence="15">
    <location>
        <begin position="583"/>
        <end position="762"/>
    </location>
</feature>
<dbReference type="Proteomes" id="UP000282321">
    <property type="component" value="Unassembled WGS sequence"/>
</dbReference>
<dbReference type="InterPro" id="IPR027065">
    <property type="entry name" value="Lon_Prtase"/>
</dbReference>
<comment type="caution">
    <text evidence="17">The sequence shown here is derived from an EMBL/GenBank/DDBJ whole genome shotgun (WGS) entry which is preliminary data.</text>
</comment>
<dbReference type="InterPro" id="IPR003959">
    <property type="entry name" value="ATPase_AAA_core"/>
</dbReference>
<comment type="subcellular location">
    <subcellularLocation>
        <location evidence="1 10">Cytoplasm</location>
    </subcellularLocation>
</comment>
<feature type="active site" evidence="10 11">
    <location>
        <position position="670"/>
    </location>
</feature>
<dbReference type="PROSITE" id="PS51786">
    <property type="entry name" value="LON_PROTEOLYTIC"/>
    <property type="match status" value="1"/>
</dbReference>
<proteinExistence type="evidence at transcript level"/>
<dbReference type="InterPro" id="IPR027543">
    <property type="entry name" value="Lon_bac"/>
</dbReference>
<name>A0A660S9I9_UNCT6</name>
<accession>A0A660S9I9</accession>
<dbReference type="PROSITE" id="PS51787">
    <property type="entry name" value="LON_N"/>
    <property type="match status" value="1"/>
</dbReference>
<dbReference type="Pfam" id="PF02190">
    <property type="entry name" value="LON_substr_bdg"/>
    <property type="match status" value="1"/>
</dbReference>
<dbReference type="SUPFAM" id="SSF52540">
    <property type="entry name" value="P-loop containing nucleoside triphosphate hydrolases"/>
    <property type="match status" value="1"/>
</dbReference>
<dbReference type="GO" id="GO:0006515">
    <property type="term" value="P:protein quality control for misfolded or incompletely synthesized proteins"/>
    <property type="evidence" value="ECO:0007669"/>
    <property type="project" value="UniProtKB-UniRule"/>
</dbReference>
<dbReference type="EC" id="3.4.21.53" evidence="10"/>
<dbReference type="NCBIfam" id="TIGR00763">
    <property type="entry name" value="lon"/>
    <property type="match status" value="1"/>
</dbReference>
<dbReference type="GO" id="GO:0016887">
    <property type="term" value="F:ATP hydrolysis activity"/>
    <property type="evidence" value="ECO:0007669"/>
    <property type="project" value="UniProtKB-UniRule"/>
</dbReference>
<dbReference type="InterPro" id="IPR014721">
    <property type="entry name" value="Ribsml_uS5_D2-typ_fold_subgr"/>
</dbReference>